<comment type="caution">
    <text evidence="1">The sequence shown here is derived from an EMBL/GenBank/DDBJ whole genome shotgun (WGS) entry which is preliminary data.</text>
</comment>
<accession>A0A9X2MSV1</accession>
<dbReference type="Proteomes" id="UP001141950">
    <property type="component" value="Unassembled WGS sequence"/>
</dbReference>
<dbReference type="Gene3D" id="3.30.457.10">
    <property type="entry name" value="Copper amine oxidase-like, N-terminal domain"/>
    <property type="match status" value="1"/>
</dbReference>
<dbReference type="InterPro" id="IPR036582">
    <property type="entry name" value="Mao_N_sf"/>
</dbReference>
<proteinExistence type="predicted"/>
<name>A0A9X2MSV1_9BACL</name>
<dbReference type="EMBL" id="JANIPJ010000013">
    <property type="protein sequence ID" value="MCR2805815.1"/>
    <property type="molecule type" value="Genomic_DNA"/>
</dbReference>
<protein>
    <submittedName>
        <fullName evidence="1">Copper amine oxidase N-terminal domain-containing protein</fullName>
    </submittedName>
</protein>
<evidence type="ECO:0000313" key="1">
    <source>
        <dbReference type="EMBL" id="MCR2805815.1"/>
    </source>
</evidence>
<evidence type="ECO:0000313" key="2">
    <source>
        <dbReference type="Proteomes" id="UP001141950"/>
    </source>
</evidence>
<dbReference type="SUPFAM" id="SSF55383">
    <property type="entry name" value="Copper amine oxidase, domain N"/>
    <property type="match status" value="1"/>
</dbReference>
<dbReference type="AlphaFoldDB" id="A0A9X2MSV1"/>
<organism evidence="1 2">
    <name type="scientific">Paenibacillus soyae</name>
    <dbReference type="NCBI Taxonomy" id="2969249"/>
    <lineage>
        <taxon>Bacteria</taxon>
        <taxon>Bacillati</taxon>
        <taxon>Bacillota</taxon>
        <taxon>Bacilli</taxon>
        <taxon>Bacillales</taxon>
        <taxon>Paenibacillaceae</taxon>
        <taxon>Paenibacillus</taxon>
    </lineage>
</organism>
<reference evidence="1" key="1">
    <citation type="submission" date="2022-08" db="EMBL/GenBank/DDBJ databases">
        <title>The genomic sequence of strain Paenibacillus sp. SCIV0701.</title>
        <authorList>
            <person name="Zhao H."/>
        </authorList>
    </citation>
    <scope>NUCLEOTIDE SEQUENCE</scope>
    <source>
        <strain evidence="1">SCIV0701</strain>
    </source>
</reference>
<gene>
    <name evidence="1" type="ORF">NQZ67_18185</name>
</gene>
<sequence length="32" mass="3921">MVPIRFIVETFGFELDWDSMRRWVMLTTKSID</sequence>
<keyword evidence="2" id="KW-1185">Reference proteome</keyword>